<organism evidence="3 4">
    <name type="scientific">Donghicola eburneus</name>
    <dbReference type="NCBI Taxonomy" id="393278"/>
    <lineage>
        <taxon>Bacteria</taxon>
        <taxon>Pseudomonadati</taxon>
        <taxon>Pseudomonadota</taxon>
        <taxon>Alphaproteobacteria</taxon>
        <taxon>Rhodobacterales</taxon>
        <taxon>Roseobacteraceae</taxon>
        <taxon>Donghicola</taxon>
    </lineage>
</organism>
<dbReference type="CDD" id="cd01743">
    <property type="entry name" value="GATase1_Anthranilate_Synthase"/>
    <property type="match status" value="1"/>
</dbReference>
<accession>A0A1M4N0R9</accession>
<dbReference type="PRINTS" id="PR00099">
    <property type="entry name" value="CPSGATASE"/>
</dbReference>
<evidence type="ECO:0000313" key="3">
    <source>
        <dbReference type="EMBL" id="SCM68419.1"/>
    </source>
</evidence>
<protein>
    <submittedName>
        <fullName evidence="3">Anthranilate synthase component 2</fullName>
        <ecNumber evidence="3">4.1.3.27</ecNumber>
    </submittedName>
</protein>
<name>A0A1M4N0R9_9RHOB</name>
<dbReference type="SUPFAM" id="SSF52317">
    <property type="entry name" value="Class I glutamine amidotransferase-like"/>
    <property type="match status" value="1"/>
</dbReference>
<reference evidence="4" key="1">
    <citation type="submission" date="2016-09" db="EMBL/GenBank/DDBJ databases">
        <authorList>
            <person name="Wibberg D."/>
        </authorList>
    </citation>
    <scope>NUCLEOTIDE SEQUENCE [LARGE SCALE GENOMIC DNA]</scope>
</reference>
<dbReference type="Pfam" id="PF00117">
    <property type="entry name" value="GATase"/>
    <property type="match status" value="1"/>
</dbReference>
<keyword evidence="4" id="KW-1185">Reference proteome</keyword>
<dbReference type="AlphaFoldDB" id="A0A1M4N0R9"/>
<proteinExistence type="predicted"/>
<dbReference type="GO" id="GO:0004049">
    <property type="term" value="F:anthranilate synthase activity"/>
    <property type="evidence" value="ECO:0007669"/>
    <property type="project" value="UniProtKB-EC"/>
</dbReference>
<dbReference type="FunFam" id="3.40.50.880:FF:000003">
    <property type="entry name" value="Anthranilate synthase component II"/>
    <property type="match status" value="1"/>
</dbReference>
<dbReference type="GO" id="GO:0005829">
    <property type="term" value="C:cytosol"/>
    <property type="evidence" value="ECO:0007669"/>
    <property type="project" value="TreeGrafter"/>
</dbReference>
<dbReference type="EMBL" id="FMJB01000055">
    <property type="protein sequence ID" value="SCM68419.1"/>
    <property type="molecule type" value="Genomic_DNA"/>
</dbReference>
<dbReference type="GO" id="GO:0046654">
    <property type="term" value="P:tetrahydrofolate biosynthetic process"/>
    <property type="evidence" value="ECO:0007669"/>
    <property type="project" value="TreeGrafter"/>
</dbReference>
<sequence>MLLLIDNYDSFTYNLVHYLGELGADVVVKRNDALDVQQAMALKPAGILLSPGPCDPDQAGICLALTEAAAETRTPLMGVCLGHQTIGQAFGGNVVRCHEIVHGKMGLMYHTAKGVFAGLPSPFEATRYHSLVVDRETLPDCLEVTAELEDGTIMGLQHKELPIHGVQFHPESIASQHGHALLQNFLNEMKVPA</sequence>
<dbReference type="GO" id="GO:0046820">
    <property type="term" value="F:4-amino-4-deoxychorismate synthase activity"/>
    <property type="evidence" value="ECO:0007669"/>
    <property type="project" value="TreeGrafter"/>
</dbReference>
<dbReference type="InterPro" id="IPR029062">
    <property type="entry name" value="Class_I_gatase-like"/>
</dbReference>
<dbReference type="PRINTS" id="PR00097">
    <property type="entry name" value="ANTSNTHASEII"/>
</dbReference>
<dbReference type="RefSeq" id="WP_072707040.1">
    <property type="nucleotide sequence ID" value="NZ_FMJB01000055.1"/>
</dbReference>
<keyword evidence="3" id="KW-0456">Lyase</keyword>
<dbReference type="InterPro" id="IPR006221">
    <property type="entry name" value="TrpG/PapA_dom"/>
</dbReference>
<dbReference type="PANTHER" id="PTHR43418">
    <property type="entry name" value="MULTIFUNCTIONAL TRYPTOPHAN BIOSYNTHESIS PROTEIN-RELATED"/>
    <property type="match status" value="1"/>
</dbReference>
<dbReference type="Gene3D" id="3.40.50.880">
    <property type="match status" value="1"/>
</dbReference>
<dbReference type="Proteomes" id="UP000184085">
    <property type="component" value="Unassembled WGS sequence"/>
</dbReference>
<keyword evidence="1" id="KW-0315">Glutamine amidotransferase</keyword>
<dbReference type="EC" id="4.1.3.27" evidence="3"/>
<dbReference type="InterPro" id="IPR050472">
    <property type="entry name" value="Anth_synth/Amidotransfase"/>
</dbReference>
<dbReference type="PRINTS" id="PR00096">
    <property type="entry name" value="GATASE"/>
</dbReference>
<dbReference type="GO" id="GO:0000162">
    <property type="term" value="P:L-tryptophan biosynthetic process"/>
    <property type="evidence" value="ECO:0007669"/>
    <property type="project" value="TreeGrafter"/>
</dbReference>
<evidence type="ECO:0000259" key="2">
    <source>
        <dbReference type="Pfam" id="PF00117"/>
    </source>
</evidence>
<feature type="domain" description="Glutamine amidotransferase" evidence="2">
    <location>
        <begin position="3"/>
        <end position="188"/>
    </location>
</feature>
<dbReference type="NCBIfam" id="TIGR00566">
    <property type="entry name" value="trpG_papA"/>
    <property type="match status" value="1"/>
</dbReference>
<dbReference type="PROSITE" id="PS51273">
    <property type="entry name" value="GATASE_TYPE_1"/>
    <property type="match status" value="1"/>
</dbReference>
<dbReference type="PANTHER" id="PTHR43418:SF4">
    <property type="entry name" value="MULTIFUNCTIONAL TRYPTOPHAN BIOSYNTHESIS PROTEIN"/>
    <property type="match status" value="1"/>
</dbReference>
<evidence type="ECO:0000313" key="4">
    <source>
        <dbReference type="Proteomes" id="UP000184085"/>
    </source>
</evidence>
<evidence type="ECO:0000256" key="1">
    <source>
        <dbReference type="ARBA" id="ARBA00022962"/>
    </source>
</evidence>
<gene>
    <name evidence="3" type="primary">trpG</name>
    <name evidence="3" type="ORF">KARMA_2638</name>
</gene>
<dbReference type="InterPro" id="IPR017926">
    <property type="entry name" value="GATASE"/>
</dbReference>